<dbReference type="GO" id="GO:0016407">
    <property type="term" value="F:acetyltransferase activity"/>
    <property type="evidence" value="ECO:0007669"/>
    <property type="project" value="TreeGrafter"/>
</dbReference>
<keyword evidence="4 8" id="KW-0812">Transmembrane</keyword>
<feature type="transmembrane region" description="Helical" evidence="8">
    <location>
        <begin position="114"/>
        <end position="132"/>
    </location>
</feature>
<dbReference type="GO" id="GO:0009834">
    <property type="term" value="P:plant-type secondary cell wall biogenesis"/>
    <property type="evidence" value="ECO:0007669"/>
    <property type="project" value="TreeGrafter"/>
</dbReference>
<feature type="transmembrane region" description="Helical" evidence="8">
    <location>
        <begin position="144"/>
        <end position="159"/>
    </location>
</feature>
<feature type="transmembrane region" description="Helical" evidence="8">
    <location>
        <begin position="388"/>
        <end position="406"/>
    </location>
</feature>
<keyword evidence="6 8" id="KW-0472">Membrane</keyword>
<reference evidence="10 11" key="1">
    <citation type="journal article" date="2023" name="BMC Biotechnol.">
        <title>Vitis rotundifolia cv Carlos genome sequencing.</title>
        <authorList>
            <person name="Huff M."/>
            <person name="Hulse-Kemp A."/>
            <person name="Scheffler B."/>
            <person name="Youngblood R."/>
            <person name="Simpson S."/>
            <person name="Babiker E."/>
            <person name="Staton M."/>
        </authorList>
    </citation>
    <scope>NUCLEOTIDE SEQUENCE [LARGE SCALE GENOMIC DNA]</scope>
    <source>
        <tissue evidence="10">Leaf</tissue>
    </source>
</reference>
<dbReference type="InterPro" id="IPR012419">
    <property type="entry name" value="Cas1_AcylTrans_dom"/>
</dbReference>
<evidence type="ECO:0000259" key="9">
    <source>
        <dbReference type="Pfam" id="PF07779"/>
    </source>
</evidence>
<dbReference type="EMBL" id="JARBHA010000010">
    <property type="protein sequence ID" value="KAJ9690927.1"/>
    <property type="molecule type" value="Genomic_DNA"/>
</dbReference>
<evidence type="ECO:0000256" key="6">
    <source>
        <dbReference type="ARBA" id="ARBA00023136"/>
    </source>
</evidence>
<dbReference type="Pfam" id="PF07779">
    <property type="entry name" value="Cas1_AcylT"/>
    <property type="match status" value="1"/>
</dbReference>
<feature type="transmembrane region" description="Helical" evidence="8">
    <location>
        <begin position="426"/>
        <end position="446"/>
    </location>
</feature>
<comment type="similarity">
    <text evidence="2">Belongs to the PC-esterase family. CASD1 subfamily.</text>
</comment>
<evidence type="ECO:0000313" key="11">
    <source>
        <dbReference type="Proteomes" id="UP001168098"/>
    </source>
</evidence>
<dbReference type="Proteomes" id="UP001168098">
    <property type="component" value="Unassembled WGS sequence"/>
</dbReference>
<feature type="transmembrane region" description="Helical" evidence="8">
    <location>
        <begin position="165"/>
        <end position="186"/>
    </location>
</feature>
<evidence type="ECO:0000256" key="8">
    <source>
        <dbReference type="SAM" id="Phobius"/>
    </source>
</evidence>
<gene>
    <name evidence="10" type="ORF">PVL29_013197</name>
</gene>
<dbReference type="PANTHER" id="PTHR13533:SF1">
    <property type="entry name" value="N-ACETYLNEURAMINATE 9-O-ACETYLTRANSFERASE"/>
    <property type="match status" value="1"/>
</dbReference>
<feature type="transmembrane region" description="Helical" evidence="8">
    <location>
        <begin position="198"/>
        <end position="221"/>
    </location>
</feature>
<comment type="subcellular location">
    <subcellularLocation>
        <location evidence="1">Membrane</location>
        <topology evidence="1">Multi-pass membrane protein</topology>
    </subcellularLocation>
</comment>
<organism evidence="10 11">
    <name type="scientific">Vitis rotundifolia</name>
    <name type="common">Muscadine grape</name>
    <dbReference type="NCBI Taxonomy" id="103349"/>
    <lineage>
        <taxon>Eukaryota</taxon>
        <taxon>Viridiplantae</taxon>
        <taxon>Streptophyta</taxon>
        <taxon>Embryophyta</taxon>
        <taxon>Tracheophyta</taxon>
        <taxon>Spermatophyta</taxon>
        <taxon>Magnoliopsida</taxon>
        <taxon>eudicotyledons</taxon>
        <taxon>Gunneridae</taxon>
        <taxon>Pentapetalae</taxon>
        <taxon>rosids</taxon>
        <taxon>Vitales</taxon>
        <taxon>Vitaceae</taxon>
        <taxon>Viteae</taxon>
        <taxon>Vitis</taxon>
    </lineage>
</organism>
<feature type="transmembrane region" description="Helical" evidence="8">
    <location>
        <begin position="347"/>
        <end position="367"/>
    </location>
</feature>
<keyword evidence="5 8" id="KW-1133">Transmembrane helix</keyword>
<evidence type="ECO:0000256" key="4">
    <source>
        <dbReference type="ARBA" id="ARBA00022692"/>
    </source>
</evidence>
<dbReference type="GO" id="GO:0016020">
    <property type="term" value="C:membrane"/>
    <property type="evidence" value="ECO:0007669"/>
    <property type="project" value="UniProtKB-SubCell"/>
</dbReference>
<feature type="transmembrane region" description="Helical" evidence="8">
    <location>
        <begin position="286"/>
        <end position="304"/>
    </location>
</feature>
<comment type="caution">
    <text evidence="10">The sequence shown here is derived from an EMBL/GenBank/DDBJ whole genome shotgun (WGS) entry which is preliminary data.</text>
</comment>
<evidence type="ECO:0000256" key="3">
    <source>
        <dbReference type="ARBA" id="ARBA00022679"/>
    </source>
</evidence>
<accession>A0AA38ZLS0</accession>
<dbReference type="GO" id="GO:0010411">
    <property type="term" value="P:xyloglucan metabolic process"/>
    <property type="evidence" value="ECO:0007669"/>
    <property type="project" value="TreeGrafter"/>
</dbReference>
<dbReference type="GO" id="GO:0005794">
    <property type="term" value="C:Golgi apparatus"/>
    <property type="evidence" value="ECO:0007669"/>
    <property type="project" value="UniProtKB-ARBA"/>
</dbReference>
<feature type="transmembrane region" description="Helical" evidence="8">
    <location>
        <begin position="246"/>
        <end position="266"/>
    </location>
</feature>
<evidence type="ECO:0000256" key="1">
    <source>
        <dbReference type="ARBA" id="ARBA00004141"/>
    </source>
</evidence>
<keyword evidence="11" id="KW-1185">Reference proteome</keyword>
<evidence type="ECO:0000256" key="7">
    <source>
        <dbReference type="ARBA" id="ARBA00023180"/>
    </source>
</evidence>
<evidence type="ECO:0000256" key="5">
    <source>
        <dbReference type="ARBA" id="ARBA00022989"/>
    </source>
</evidence>
<dbReference type="GO" id="GO:0045492">
    <property type="term" value="P:xylan biosynthetic process"/>
    <property type="evidence" value="ECO:0007669"/>
    <property type="project" value="UniProtKB-ARBA"/>
</dbReference>
<proteinExistence type="inferred from homology"/>
<feature type="domain" description="Cas1p 10 TM acyl transferase" evidence="9">
    <location>
        <begin position="13"/>
        <end position="423"/>
    </location>
</feature>
<dbReference type="AlphaFoldDB" id="A0AA38ZLS0"/>
<dbReference type="PANTHER" id="PTHR13533">
    <property type="entry name" value="N-ACETYLNEURAMINATE 9-O-ACETYLTRANSFERASE"/>
    <property type="match status" value="1"/>
</dbReference>
<protein>
    <recommendedName>
        <fullName evidence="9">Cas1p 10 TM acyl transferase domain-containing protein</fullName>
    </recommendedName>
</protein>
<evidence type="ECO:0000256" key="2">
    <source>
        <dbReference type="ARBA" id="ARBA00010666"/>
    </source>
</evidence>
<sequence>MDDSFLLENRLTLRAMSEFGAILTYFYVCDRTELLGDSTKNYNRDLFIFLYLLLVIVCFMTSLKKHHDKSAFSGKALLYLNRHQTEEWKGWMQVLFLMYHYFAAAEIYNAIRVFIAAYVWMTGFGNFSYYYIRKDFSLARFTQMMWRLNFFVAFCCIVLNNDYMLYYICPMHTLFTLMVYGALGIFSKYNEIRSVMAVKILACFLVVILIWEIPGVFDIFWSPSAFLLGYSDPDPSKRDLPRLHEWHFRSGLDRYIWIIGMIYAYYHPNVEKWMEKLEETETKRRLTIKTSIVTVSVFVGYLWYEYIYKLDKVTYNKFHPYTSWIPITVYICLRNFTQQLRSYSLTLFAWLGKITLETYISQFHIWLRSNKPNGQPKWLLSFIPDYPMLNFMLITAIYILISLRLFELTNTLKTVFIPTKDNRRLLHNFLAGIGISVCLYCIGFILHQISHAQKLV</sequence>
<feature type="transmembrane region" description="Helical" evidence="8">
    <location>
        <begin position="46"/>
        <end position="63"/>
    </location>
</feature>
<keyword evidence="3" id="KW-0808">Transferase</keyword>
<evidence type="ECO:0000313" key="10">
    <source>
        <dbReference type="EMBL" id="KAJ9690927.1"/>
    </source>
</evidence>
<keyword evidence="7" id="KW-0325">Glycoprotein</keyword>
<name>A0AA38ZLS0_VITRO</name>